<evidence type="ECO:0000256" key="3">
    <source>
        <dbReference type="ARBA" id="ARBA00022679"/>
    </source>
</evidence>
<accession>A0AAD6Z4X9</accession>
<dbReference type="InterPro" id="IPR000719">
    <property type="entry name" value="Prot_kinase_dom"/>
</dbReference>
<keyword evidence="4 9" id="KW-0547">Nucleotide-binding</keyword>
<dbReference type="Gene3D" id="1.10.510.10">
    <property type="entry name" value="Transferase(Phosphotransferase) domain 1"/>
    <property type="match status" value="1"/>
</dbReference>
<keyword evidence="6 9" id="KW-0067">ATP-binding</keyword>
<dbReference type="PROSITE" id="PS00107">
    <property type="entry name" value="PROTEIN_KINASE_ATP"/>
    <property type="match status" value="1"/>
</dbReference>
<sequence length="387" mass="42910">MLPRRVISNWRKPVLASTFLTSACTNIVTFARGKKTGVRCGISPRAHLRQDRSISKLAHQYKCEGEPHIVKALSSGCFPVQLGDKLESDRFEYQIVRKIGWGAGSTVWLARYNDSVTLFGYGDVAYAALKILTTLATWAKNNNAGQSSELTLHSEIGNSFTDGQWPLGSEYCVHPSDFFVAMSECGGHFCVGLPVFLALSHIHSLGFVHTDINASNIFLNVGYHPDGIAVLLQVSPFLTYEPRLDPELSPDPIVTVQTQSLDVYEDFNSGTVQRLWCRSPSVILEALLSTSGVLDILIFNIDAPAGMTHTEVHLARMQELLGPFPKVFMERCRKRDEFFDANGCLLKPFSSLLVDVCVNALNKPDCLVRSLMHAKHFFATVLNSTRE</sequence>
<dbReference type="GO" id="GO:0004674">
    <property type="term" value="F:protein serine/threonine kinase activity"/>
    <property type="evidence" value="ECO:0007669"/>
    <property type="project" value="UniProtKB-KW"/>
</dbReference>
<feature type="binding site" evidence="9">
    <location>
        <position position="130"/>
    </location>
    <ligand>
        <name>ATP</name>
        <dbReference type="ChEBI" id="CHEBI:30616"/>
    </ligand>
</feature>
<dbReference type="InterPro" id="IPR051334">
    <property type="entry name" value="SRPK"/>
</dbReference>
<keyword evidence="5" id="KW-0418">Kinase</keyword>
<evidence type="ECO:0000256" key="7">
    <source>
        <dbReference type="ARBA" id="ARBA00047899"/>
    </source>
</evidence>
<dbReference type="GO" id="GO:0050684">
    <property type="term" value="P:regulation of mRNA processing"/>
    <property type="evidence" value="ECO:0007669"/>
    <property type="project" value="TreeGrafter"/>
</dbReference>
<dbReference type="SUPFAM" id="SSF56112">
    <property type="entry name" value="Protein kinase-like (PK-like)"/>
    <property type="match status" value="1"/>
</dbReference>
<dbReference type="PANTHER" id="PTHR47634">
    <property type="entry name" value="PROTEIN KINASE DOMAIN-CONTAINING PROTEIN-RELATED"/>
    <property type="match status" value="1"/>
</dbReference>
<dbReference type="PANTHER" id="PTHR47634:SF9">
    <property type="entry name" value="PROTEIN KINASE DOMAIN-CONTAINING PROTEIN-RELATED"/>
    <property type="match status" value="1"/>
</dbReference>
<comment type="catalytic activity">
    <reaction evidence="7">
        <text>L-threonyl-[protein] + ATP = O-phospho-L-threonyl-[protein] + ADP + H(+)</text>
        <dbReference type="Rhea" id="RHEA:46608"/>
        <dbReference type="Rhea" id="RHEA-COMP:11060"/>
        <dbReference type="Rhea" id="RHEA-COMP:11605"/>
        <dbReference type="ChEBI" id="CHEBI:15378"/>
        <dbReference type="ChEBI" id="CHEBI:30013"/>
        <dbReference type="ChEBI" id="CHEBI:30616"/>
        <dbReference type="ChEBI" id="CHEBI:61977"/>
        <dbReference type="ChEBI" id="CHEBI:456216"/>
        <dbReference type="EC" id="2.7.11.1"/>
    </reaction>
</comment>
<dbReference type="AlphaFoldDB" id="A0AAD6Z4X9"/>
<dbReference type="SMART" id="SM00220">
    <property type="entry name" value="S_TKc"/>
    <property type="match status" value="1"/>
</dbReference>
<reference evidence="11" key="1">
    <citation type="submission" date="2023-03" db="EMBL/GenBank/DDBJ databases">
        <title>Massive genome expansion in bonnet fungi (Mycena s.s.) driven by repeated elements and novel gene families across ecological guilds.</title>
        <authorList>
            <consortium name="Lawrence Berkeley National Laboratory"/>
            <person name="Harder C.B."/>
            <person name="Miyauchi S."/>
            <person name="Viragh M."/>
            <person name="Kuo A."/>
            <person name="Thoen E."/>
            <person name="Andreopoulos B."/>
            <person name="Lu D."/>
            <person name="Skrede I."/>
            <person name="Drula E."/>
            <person name="Henrissat B."/>
            <person name="Morin E."/>
            <person name="Kohler A."/>
            <person name="Barry K."/>
            <person name="LaButti K."/>
            <person name="Morin E."/>
            <person name="Salamov A."/>
            <person name="Lipzen A."/>
            <person name="Mereny Z."/>
            <person name="Hegedus B."/>
            <person name="Baldrian P."/>
            <person name="Stursova M."/>
            <person name="Weitz H."/>
            <person name="Taylor A."/>
            <person name="Grigoriev I.V."/>
            <person name="Nagy L.G."/>
            <person name="Martin F."/>
            <person name="Kauserud H."/>
        </authorList>
    </citation>
    <scope>NUCLEOTIDE SEQUENCE</scope>
    <source>
        <strain evidence="11">CBHHK002</strain>
    </source>
</reference>
<feature type="domain" description="Protein kinase" evidence="10">
    <location>
        <begin position="93"/>
        <end position="379"/>
    </location>
</feature>
<evidence type="ECO:0000256" key="6">
    <source>
        <dbReference type="ARBA" id="ARBA00022840"/>
    </source>
</evidence>
<dbReference type="Gene3D" id="3.30.200.20">
    <property type="entry name" value="Phosphorylase Kinase, domain 1"/>
    <property type="match status" value="1"/>
</dbReference>
<evidence type="ECO:0000256" key="1">
    <source>
        <dbReference type="ARBA" id="ARBA00012513"/>
    </source>
</evidence>
<evidence type="ECO:0000313" key="12">
    <source>
        <dbReference type="Proteomes" id="UP001218218"/>
    </source>
</evidence>
<organism evidence="11 12">
    <name type="scientific">Mycena albidolilacea</name>
    <dbReference type="NCBI Taxonomy" id="1033008"/>
    <lineage>
        <taxon>Eukaryota</taxon>
        <taxon>Fungi</taxon>
        <taxon>Dikarya</taxon>
        <taxon>Basidiomycota</taxon>
        <taxon>Agaricomycotina</taxon>
        <taxon>Agaricomycetes</taxon>
        <taxon>Agaricomycetidae</taxon>
        <taxon>Agaricales</taxon>
        <taxon>Marasmiineae</taxon>
        <taxon>Mycenaceae</taxon>
        <taxon>Mycena</taxon>
    </lineage>
</organism>
<dbReference type="PROSITE" id="PS51257">
    <property type="entry name" value="PROKAR_LIPOPROTEIN"/>
    <property type="match status" value="1"/>
</dbReference>
<comment type="caution">
    <text evidence="11">The sequence shown here is derived from an EMBL/GenBank/DDBJ whole genome shotgun (WGS) entry which is preliminary data.</text>
</comment>
<keyword evidence="12" id="KW-1185">Reference proteome</keyword>
<dbReference type="EMBL" id="JARIHO010000089">
    <property type="protein sequence ID" value="KAJ7307030.1"/>
    <property type="molecule type" value="Genomic_DNA"/>
</dbReference>
<dbReference type="InterPro" id="IPR017441">
    <property type="entry name" value="Protein_kinase_ATP_BS"/>
</dbReference>
<comment type="catalytic activity">
    <reaction evidence="8">
        <text>L-seryl-[protein] + ATP = O-phospho-L-seryl-[protein] + ADP + H(+)</text>
        <dbReference type="Rhea" id="RHEA:17989"/>
        <dbReference type="Rhea" id="RHEA-COMP:9863"/>
        <dbReference type="Rhea" id="RHEA-COMP:11604"/>
        <dbReference type="ChEBI" id="CHEBI:15378"/>
        <dbReference type="ChEBI" id="CHEBI:29999"/>
        <dbReference type="ChEBI" id="CHEBI:30616"/>
        <dbReference type="ChEBI" id="CHEBI:83421"/>
        <dbReference type="ChEBI" id="CHEBI:456216"/>
        <dbReference type="EC" id="2.7.11.1"/>
    </reaction>
</comment>
<dbReference type="GO" id="GO:0000245">
    <property type="term" value="P:spliceosomal complex assembly"/>
    <property type="evidence" value="ECO:0007669"/>
    <property type="project" value="TreeGrafter"/>
</dbReference>
<dbReference type="GO" id="GO:0005524">
    <property type="term" value="F:ATP binding"/>
    <property type="evidence" value="ECO:0007669"/>
    <property type="project" value="UniProtKB-UniRule"/>
</dbReference>
<evidence type="ECO:0000256" key="2">
    <source>
        <dbReference type="ARBA" id="ARBA00022527"/>
    </source>
</evidence>
<name>A0AAD6Z4X9_9AGAR</name>
<keyword evidence="2" id="KW-0723">Serine/threonine-protein kinase</keyword>
<protein>
    <recommendedName>
        <fullName evidence="1">non-specific serine/threonine protein kinase</fullName>
        <ecNumber evidence="1">2.7.11.1</ecNumber>
    </recommendedName>
</protein>
<proteinExistence type="predicted"/>
<keyword evidence="3" id="KW-0808">Transferase</keyword>
<evidence type="ECO:0000256" key="9">
    <source>
        <dbReference type="PROSITE-ProRule" id="PRU10141"/>
    </source>
</evidence>
<gene>
    <name evidence="11" type="ORF">DFH08DRAFT_824298</name>
</gene>
<evidence type="ECO:0000256" key="4">
    <source>
        <dbReference type="ARBA" id="ARBA00022741"/>
    </source>
</evidence>
<dbReference type="InterPro" id="IPR011009">
    <property type="entry name" value="Kinase-like_dom_sf"/>
</dbReference>
<evidence type="ECO:0000313" key="11">
    <source>
        <dbReference type="EMBL" id="KAJ7307030.1"/>
    </source>
</evidence>
<dbReference type="EC" id="2.7.11.1" evidence="1"/>
<dbReference type="Proteomes" id="UP001218218">
    <property type="component" value="Unassembled WGS sequence"/>
</dbReference>
<evidence type="ECO:0000256" key="5">
    <source>
        <dbReference type="ARBA" id="ARBA00022777"/>
    </source>
</evidence>
<evidence type="ECO:0000259" key="10">
    <source>
        <dbReference type="SMART" id="SM00220"/>
    </source>
</evidence>
<evidence type="ECO:0000256" key="8">
    <source>
        <dbReference type="ARBA" id="ARBA00048679"/>
    </source>
</evidence>